<feature type="transmembrane region" description="Helical" evidence="1">
    <location>
        <begin position="186"/>
        <end position="205"/>
    </location>
</feature>
<evidence type="ECO:0000313" key="4">
    <source>
        <dbReference type="Proteomes" id="UP001338125"/>
    </source>
</evidence>
<organism evidence="3 4">
    <name type="scientific">Cladobotryum mycophilum</name>
    <dbReference type="NCBI Taxonomy" id="491253"/>
    <lineage>
        <taxon>Eukaryota</taxon>
        <taxon>Fungi</taxon>
        <taxon>Dikarya</taxon>
        <taxon>Ascomycota</taxon>
        <taxon>Pezizomycotina</taxon>
        <taxon>Sordariomycetes</taxon>
        <taxon>Hypocreomycetidae</taxon>
        <taxon>Hypocreales</taxon>
        <taxon>Hypocreaceae</taxon>
        <taxon>Cladobotryum</taxon>
    </lineage>
</organism>
<keyword evidence="4" id="KW-1185">Reference proteome</keyword>
<comment type="caution">
    <text evidence="3">The sequence shown here is derived from an EMBL/GenBank/DDBJ whole genome shotgun (WGS) entry which is preliminary data.</text>
</comment>
<evidence type="ECO:0000256" key="1">
    <source>
        <dbReference type="SAM" id="Phobius"/>
    </source>
</evidence>
<dbReference type="EMBL" id="JAVFKD010000004">
    <property type="protein sequence ID" value="KAK5994761.1"/>
    <property type="molecule type" value="Genomic_DNA"/>
</dbReference>
<evidence type="ECO:0000313" key="3">
    <source>
        <dbReference type="EMBL" id="KAK5994761.1"/>
    </source>
</evidence>
<feature type="transmembrane region" description="Helical" evidence="1">
    <location>
        <begin position="72"/>
        <end position="93"/>
    </location>
</feature>
<feature type="domain" description="CWH43-like N-terminal" evidence="2">
    <location>
        <begin position="21"/>
        <end position="234"/>
    </location>
</feature>
<proteinExistence type="predicted"/>
<feature type="transmembrane region" description="Helical" evidence="1">
    <location>
        <begin position="105"/>
        <end position="130"/>
    </location>
</feature>
<dbReference type="InterPro" id="IPR019402">
    <property type="entry name" value="CWH43_N"/>
</dbReference>
<name>A0ABR0SSQ4_9HYPO</name>
<keyword evidence="1" id="KW-1133">Transmembrane helix</keyword>
<sequence length="264" mass="30023">MWYTGRMNLIKILTNWRFPYRAFPFISAGAWTLTISFLLVYWLANGRPIFPSQSQPRIAYISDIGGFRLKPLFITGCAVTIGAFWVTLLRIHFLWSQRLQRLNLIFGRVCSGAAVVSGIAAGLGLVLVSVLDVYHFRVVHIVFLHIFCAGMLFTATFTVVTDLLLRHPKRIDHRSATRINSAEFKNFVIYGLLVSEWVLVIIFVALFAHKFLFLVGILEWVIAYLLVPYLALTSIYMDQDGYLPLQDGLPCFDQISLELPTLTV</sequence>
<feature type="transmembrane region" description="Helical" evidence="1">
    <location>
        <begin position="142"/>
        <end position="165"/>
    </location>
</feature>
<protein>
    <recommendedName>
        <fullName evidence="2">CWH43-like N-terminal domain-containing protein</fullName>
    </recommendedName>
</protein>
<dbReference type="Proteomes" id="UP001338125">
    <property type="component" value="Unassembled WGS sequence"/>
</dbReference>
<gene>
    <name evidence="3" type="ORF">PT974_03144</name>
</gene>
<dbReference type="Pfam" id="PF10277">
    <property type="entry name" value="Frag1"/>
    <property type="match status" value="1"/>
</dbReference>
<keyword evidence="1" id="KW-0472">Membrane</keyword>
<evidence type="ECO:0000259" key="2">
    <source>
        <dbReference type="Pfam" id="PF10277"/>
    </source>
</evidence>
<feature type="transmembrane region" description="Helical" evidence="1">
    <location>
        <begin position="211"/>
        <end position="232"/>
    </location>
</feature>
<accession>A0ABR0SSQ4</accession>
<keyword evidence="1" id="KW-0812">Transmembrane</keyword>
<feature type="transmembrane region" description="Helical" evidence="1">
    <location>
        <begin position="21"/>
        <end position="44"/>
    </location>
</feature>
<reference evidence="3 4" key="1">
    <citation type="submission" date="2024-01" db="EMBL/GenBank/DDBJ databases">
        <title>Complete genome of Cladobotryum mycophilum ATHUM6906.</title>
        <authorList>
            <person name="Christinaki A.C."/>
            <person name="Myridakis A.I."/>
            <person name="Kouvelis V.N."/>
        </authorList>
    </citation>
    <scope>NUCLEOTIDE SEQUENCE [LARGE SCALE GENOMIC DNA]</scope>
    <source>
        <strain evidence="3 4">ATHUM6906</strain>
    </source>
</reference>